<reference evidence="2 3" key="1">
    <citation type="submission" date="2024-02" db="EMBL/GenBank/DDBJ databases">
        <title>Rubritalea halochordaticola NBRC 107102.</title>
        <authorList>
            <person name="Ichikawa N."/>
            <person name="Katano-Makiyama Y."/>
            <person name="Hidaka K."/>
        </authorList>
    </citation>
    <scope>NUCLEOTIDE SEQUENCE [LARGE SCALE GENOMIC DNA]</scope>
    <source>
        <strain evidence="2 3">NBRC 107102</strain>
    </source>
</reference>
<dbReference type="EMBL" id="BAABRL010000002">
    <property type="protein sequence ID" value="GAA5494582.1"/>
    <property type="molecule type" value="Genomic_DNA"/>
</dbReference>
<gene>
    <name evidence="2" type="ORF">Rhal01_00744</name>
</gene>
<accession>A0ABP9UZV3</accession>
<evidence type="ECO:0008006" key="4">
    <source>
        <dbReference type="Google" id="ProtNLM"/>
    </source>
</evidence>
<keyword evidence="1" id="KW-0175">Coiled coil</keyword>
<dbReference type="Gene3D" id="1.25.40.10">
    <property type="entry name" value="Tetratricopeptide repeat domain"/>
    <property type="match status" value="2"/>
</dbReference>
<dbReference type="InterPro" id="IPR011990">
    <property type="entry name" value="TPR-like_helical_dom_sf"/>
</dbReference>
<feature type="coiled-coil region" evidence="1">
    <location>
        <begin position="39"/>
        <end position="91"/>
    </location>
</feature>
<dbReference type="RefSeq" id="WP_346187527.1">
    <property type="nucleotide sequence ID" value="NZ_BAABRL010000002.1"/>
</dbReference>
<evidence type="ECO:0000256" key="1">
    <source>
        <dbReference type="SAM" id="Coils"/>
    </source>
</evidence>
<proteinExistence type="predicted"/>
<sequence>MSNDPVVPKYSWCCDKRSITVSVLALASAVGLVVVGENLLRRNVEVRDLVEERDQLKQELSELSEVNDSRLASVEQSEKELRKKVDDLEVGNQALSELVALKNRDLARIKEPVKTILESMQDVYAMKFEANNPVLRELENLSPRGQEIRDKWEQICKELEKDIDFKRESSLLRLRIAQSYMAAGEWEKVDVSKVDWSQAGLVDRKADILARLYYGMALSQLEGGKREQAAASLAKCLEYANQMPADSEGKEYAQAMANMLQAKMQITEQPALALKHYVAAIGHLRKVVVDMPDNVPLRCTFSQACMDGALMTSGGESAGWSEKLRKEAHGHAYLLTQKHPELKLAHEICAENDILVAEQKLRDGETSVVEPLLQRAEKSLQKVGGNPILESSILGVRAFMAWDKGEREQAEQMMEKAVSDMRSYQAKHPEEVEAKYRLASLYWERSSMRNSSPHAIADGRLAAEQLAALINHGAGRREASARRMLAIIFGDIGHMAAEAGKSKEAKQYFSSARDQWSYLSAKWGDCDEYREGKRWCTSRINGL</sequence>
<protein>
    <recommendedName>
        <fullName evidence="4">Tetratricopeptide repeat protein</fullName>
    </recommendedName>
</protein>
<comment type="caution">
    <text evidence="2">The sequence shown here is derived from an EMBL/GenBank/DDBJ whole genome shotgun (WGS) entry which is preliminary data.</text>
</comment>
<evidence type="ECO:0000313" key="3">
    <source>
        <dbReference type="Proteomes" id="UP001424741"/>
    </source>
</evidence>
<dbReference type="SUPFAM" id="SSF48452">
    <property type="entry name" value="TPR-like"/>
    <property type="match status" value="1"/>
</dbReference>
<dbReference type="Proteomes" id="UP001424741">
    <property type="component" value="Unassembled WGS sequence"/>
</dbReference>
<name>A0ABP9UZV3_9BACT</name>
<evidence type="ECO:0000313" key="2">
    <source>
        <dbReference type="EMBL" id="GAA5494582.1"/>
    </source>
</evidence>
<keyword evidence="3" id="KW-1185">Reference proteome</keyword>
<organism evidence="2 3">
    <name type="scientific">Rubritalea halochordaticola</name>
    <dbReference type="NCBI Taxonomy" id="714537"/>
    <lineage>
        <taxon>Bacteria</taxon>
        <taxon>Pseudomonadati</taxon>
        <taxon>Verrucomicrobiota</taxon>
        <taxon>Verrucomicrobiia</taxon>
        <taxon>Verrucomicrobiales</taxon>
        <taxon>Rubritaleaceae</taxon>
        <taxon>Rubritalea</taxon>
    </lineage>
</organism>